<organism evidence="1 2">
    <name type="scientific">Pseudo-nitzschia multistriata</name>
    <dbReference type="NCBI Taxonomy" id="183589"/>
    <lineage>
        <taxon>Eukaryota</taxon>
        <taxon>Sar</taxon>
        <taxon>Stramenopiles</taxon>
        <taxon>Ochrophyta</taxon>
        <taxon>Bacillariophyta</taxon>
        <taxon>Bacillariophyceae</taxon>
        <taxon>Bacillariophycidae</taxon>
        <taxon>Bacillariales</taxon>
        <taxon>Bacillariaceae</taxon>
        <taxon>Pseudo-nitzschia</taxon>
    </lineage>
</organism>
<evidence type="ECO:0000313" key="2">
    <source>
        <dbReference type="Proteomes" id="UP000291116"/>
    </source>
</evidence>
<name>A0A448YUT6_9STRA</name>
<proteinExistence type="predicted"/>
<dbReference type="AlphaFoldDB" id="A0A448YUT6"/>
<protein>
    <submittedName>
        <fullName evidence="1">Uncharacterized protein</fullName>
    </submittedName>
</protein>
<dbReference type="OrthoDB" id="42916at2759"/>
<evidence type="ECO:0000313" key="1">
    <source>
        <dbReference type="EMBL" id="VEU33519.1"/>
    </source>
</evidence>
<reference evidence="1 2" key="1">
    <citation type="submission" date="2019-01" db="EMBL/GenBank/DDBJ databases">
        <authorList>
            <person name="Ferrante I. M."/>
        </authorList>
    </citation>
    <scope>NUCLEOTIDE SEQUENCE [LARGE SCALE GENOMIC DNA]</scope>
    <source>
        <strain evidence="1 2">B856</strain>
    </source>
</reference>
<gene>
    <name evidence="1" type="ORF">PSNMU_V1.4_AUG-EV-PASAV3_0000640</name>
</gene>
<dbReference type="Proteomes" id="UP000291116">
    <property type="component" value="Unassembled WGS sequence"/>
</dbReference>
<keyword evidence="2" id="KW-1185">Reference proteome</keyword>
<sequence>MILRPQRRFATHGTHIAAVLAMAILCLSLAYTTTAFVGRPALSAARSTVRIQADGGKSDDAVVPSAESAAAITDFMAKAHEEKVAAMARVEDKYKGQIAELQQKIAELESVNKQTTPTSGNSFAFPATNKDLTEKVQAYRAFISDYIVKAQEEKAEAVKAAESKLTAKYEAIIDGLKSAA</sequence>
<accession>A0A448YUT6</accession>
<dbReference type="EMBL" id="CAACVS010000002">
    <property type="protein sequence ID" value="VEU33519.1"/>
    <property type="molecule type" value="Genomic_DNA"/>
</dbReference>